<protein>
    <submittedName>
        <fullName evidence="1">DUF2325 domain-containing protein</fullName>
    </submittedName>
</protein>
<evidence type="ECO:0000313" key="1">
    <source>
        <dbReference type="EMBL" id="PIE91724.1"/>
    </source>
</evidence>
<comment type="caution">
    <text evidence="1">The sequence shown here is derived from an EMBL/GenBank/DDBJ whole genome shotgun (WGS) entry which is preliminary data.</text>
</comment>
<dbReference type="Proteomes" id="UP000228484">
    <property type="component" value="Unassembled WGS sequence"/>
</dbReference>
<evidence type="ECO:0000313" key="2">
    <source>
        <dbReference type="EMBL" id="PIE91738.1"/>
    </source>
</evidence>
<accession>A0A2G6Q4H6</accession>
<proteinExistence type="predicted"/>
<dbReference type="AlphaFoldDB" id="A0A2G6Q4H6"/>
<gene>
    <name evidence="2" type="ORF">CO726_30505</name>
    <name evidence="1" type="ORF">CO726_30600</name>
</gene>
<evidence type="ECO:0000313" key="3">
    <source>
        <dbReference type="Proteomes" id="UP000228484"/>
    </source>
</evidence>
<name>A0A2G6Q4H6_9BACI</name>
<feature type="non-terminal residue" evidence="1">
    <location>
        <position position="1"/>
    </location>
</feature>
<dbReference type="EMBL" id="NWUW01000092">
    <property type="protein sequence ID" value="PIE91738.1"/>
    <property type="molecule type" value="Genomic_DNA"/>
</dbReference>
<organism evidence="1 3">
    <name type="scientific">Bacillus fungorum</name>
    <dbReference type="NCBI Taxonomy" id="2039284"/>
    <lineage>
        <taxon>Bacteria</taxon>
        <taxon>Bacillati</taxon>
        <taxon>Bacillota</taxon>
        <taxon>Bacilli</taxon>
        <taxon>Bacillales</taxon>
        <taxon>Bacillaceae</taxon>
        <taxon>Bacillus</taxon>
    </lineage>
</organism>
<dbReference type="EMBL" id="NWUW01000098">
    <property type="protein sequence ID" value="PIE91724.1"/>
    <property type="molecule type" value="Genomic_DNA"/>
</dbReference>
<keyword evidence="3" id="KW-1185">Reference proteome</keyword>
<reference evidence="1 3" key="1">
    <citation type="submission" date="2017-09" db="EMBL/GenBank/DDBJ databases">
        <title>Biocontrol bacteria screening and application from spent mushroom substrate.</title>
        <authorList>
            <person name="Sun X."/>
        </authorList>
    </citation>
    <scope>NUCLEOTIDE SEQUENCE [LARGE SCALE GENOMIC DNA]</scope>
    <source>
        <strain evidence="1 3">100374</strain>
    </source>
</reference>
<sequence length="37" mass="3977">IDVAKEYAKKYDVPLLFNQGFGGTGALEIGLKHLQAA</sequence>